<dbReference type="Pfam" id="PF00126">
    <property type="entry name" value="HTH_1"/>
    <property type="match status" value="1"/>
</dbReference>
<dbReference type="PROSITE" id="PS50931">
    <property type="entry name" value="HTH_LYSR"/>
    <property type="match status" value="1"/>
</dbReference>
<feature type="domain" description="HTH lysR-type" evidence="5">
    <location>
        <begin position="9"/>
        <end position="66"/>
    </location>
</feature>
<dbReference type="PRINTS" id="PR00039">
    <property type="entry name" value="HTHLYSR"/>
</dbReference>
<dbReference type="Gene3D" id="3.40.190.10">
    <property type="entry name" value="Periplasmic binding protein-like II"/>
    <property type="match status" value="2"/>
</dbReference>
<organism evidence="6 7">
    <name type="scientific">Vibrio thalassae</name>
    <dbReference type="NCBI Taxonomy" id="1243014"/>
    <lineage>
        <taxon>Bacteria</taxon>
        <taxon>Pseudomonadati</taxon>
        <taxon>Pseudomonadota</taxon>
        <taxon>Gammaproteobacteria</taxon>
        <taxon>Vibrionales</taxon>
        <taxon>Vibrionaceae</taxon>
        <taxon>Vibrio</taxon>
    </lineage>
</organism>
<evidence type="ECO:0000313" key="7">
    <source>
        <dbReference type="Proteomes" id="UP000219336"/>
    </source>
</evidence>
<accession>A0A240EK99</accession>
<dbReference type="Pfam" id="PF03466">
    <property type="entry name" value="LysR_substrate"/>
    <property type="match status" value="1"/>
</dbReference>
<evidence type="ECO:0000256" key="3">
    <source>
        <dbReference type="ARBA" id="ARBA00023125"/>
    </source>
</evidence>
<dbReference type="PANTHER" id="PTHR30118">
    <property type="entry name" value="HTH-TYPE TRANSCRIPTIONAL REGULATOR LEUO-RELATED"/>
    <property type="match status" value="1"/>
</dbReference>
<dbReference type="InterPro" id="IPR036390">
    <property type="entry name" value="WH_DNA-bd_sf"/>
</dbReference>
<evidence type="ECO:0000256" key="4">
    <source>
        <dbReference type="ARBA" id="ARBA00023163"/>
    </source>
</evidence>
<name>A0A240EK99_9VIBR</name>
<keyword evidence="2" id="KW-0805">Transcription regulation</keyword>
<dbReference type="CDD" id="cd08417">
    <property type="entry name" value="PBP2_Nitroaromatics_like"/>
    <property type="match status" value="1"/>
</dbReference>
<sequence length="314" mass="36170">MSDEMNQKPNLNLLYTLEVLLAEKHVSRAAERLNLTQSAVSRQLSHLRDIYRDPLLVRNGNHYVLTPRAQRLGEELEGLFHNITKVLGHTDFDPQHFDETFTFSSSDYVAQFILPELVDKLTNMAPAMQFAYRLWEPDNLIKLGEINVQLASTMLPEAPLGLSSHQIGEDIPVIVTRDKHPLSESKSITEQQLTDYPHIRISGGGDKDSFLDKEMRLRHLKRKILVSTPFFSSAFALLQQTDALLTVPLHIAVNLKSTQKLHVIDIPFNVPTHKYWLLWHPKYDHEPSHRWTREHVLSIMRSSMYSVQKLNVTE</sequence>
<evidence type="ECO:0000259" key="5">
    <source>
        <dbReference type="PROSITE" id="PS50931"/>
    </source>
</evidence>
<dbReference type="AlphaFoldDB" id="A0A240EK99"/>
<dbReference type="SUPFAM" id="SSF53850">
    <property type="entry name" value="Periplasmic binding protein-like II"/>
    <property type="match status" value="1"/>
</dbReference>
<dbReference type="Gene3D" id="1.10.10.10">
    <property type="entry name" value="Winged helix-like DNA-binding domain superfamily/Winged helix DNA-binding domain"/>
    <property type="match status" value="1"/>
</dbReference>
<keyword evidence="4" id="KW-0804">Transcription</keyword>
<dbReference type="InterPro" id="IPR000847">
    <property type="entry name" value="LysR_HTH_N"/>
</dbReference>
<comment type="similarity">
    <text evidence="1">Belongs to the LysR transcriptional regulatory family.</text>
</comment>
<dbReference type="EMBL" id="OANU01000025">
    <property type="protein sequence ID" value="SNX48390.1"/>
    <property type="molecule type" value="Genomic_DNA"/>
</dbReference>
<dbReference type="InterPro" id="IPR037402">
    <property type="entry name" value="YidZ_PBP2"/>
</dbReference>
<proteinExistence type="inferred from homology"/>
<dbReference type="InterPro" id="IPR036388">
    <property type="entry name" value="WH-like_DNA-bd_sf"/>
</dbReference>
<reference evidence="7" key="1">
    <citation type="submission" date="2016-06" db="EMBL/GenBank/DDBJ databases">
        <authorList>
            <person name="Rodrigo-Torres L."/>
            <person name="Arahal R.D."/>
            <person name="Lucena T."/>
        </authorList>
    </citation>
    <scope>NUCLEOTIDE SEQUENCE [LARGE SCALE GENOMIC DNA]</scope>
    <source>
        <strain evidence="7">CECT8203</strain>
    </source>
</reference>
<evidence type="ECO:0000256" key="1">
    <source>
        <dbReference type="ARBA" id="ARBA00009437"/>
    </source>
</evidence>
<dbReference type="InterPro" id="IPR050389">
    <property type="entry name" value="LysR-type_TF"/>
</dbReference>
<dbReference type="Proteomes" id="UP000219336">
    <property type="component" value="Unassembled WGS sequence"/>
</dbReference>
<dbReference type="SUPFAM" id="SSF46785">
    <property type="entry name" value="Winged helix' DNA-binding domain"/>
    <property type="match status" value="1"/>
</dbReference>
<dbReference type="GO" id="GO:0003677">
    <property type="term" value="F:DNA binding"/>
    <property type="evidence" value="ECO:0007669"/>
    <property type="project" value="UniProtKB-KW"/>
</dbReference>
<gene>
    <name evidence="6" type="primary">syrM1_2</name>
    <name evidence="6" type="ORF">VTH8203_02008</name>
</gene>
<dbReference type="InterPro" id="IPR005119">
    <property type="entry name" value="LysR_subst-bd"/>
</dbReference>
<dbReference type="GO" id="GO:0003700">
    <property type="term" value="F:DNA-binding transcription factor activity"/>
    <property type="evidence" value="ECO:0007669"/>
    <property type="project" value="InterPro"/>
</dbReference>
<dbReference type="PANTHER" id="PTHR30118:SF15">
    <property type="entry name" value="TRANSCRIPTIONAL REGULATORY PROTEIN"/>
    <property type="match status" value="1"/>
</dbReference>
<protein>
    <submittedName>
        <fullName evidence="6">HTH-type transcriptional regulator SyrM 1</fullName>
    </submittedName>
</protein>
<keyword evidence="7" id="KW-1185">Reference proteome</keyword>
<evidence type="ECO:0000313" key="6">
    <source>
        <dbReference type="EMBL" id="SNX48390.1"/>
    </source>
</evidence>
<evidence type="ECO:0000256" key="2">
    <source>
        <dbReference type="ARBA" id="ARBA00023015"/>
    </source>
</evidence>
<keyword evidence="3" id="KW-0238">DNA-binding</keyword>